<dbReference type="PRINTS" id="PR00502">
    <property type="entry name" value="NUDIXFAMILY"/>
</dbReference>
<dbReference type="Proteomes" id="UP000191135">
    <property type="component" value="Chromosome"/>
</dbReference>
<organism evidence="5 6">
    <name type="scientific">Martelella mediterranea DSM 17316</name>
    <dbReference type="NCBI Taxonomy" id="1122214"/>
    <lineage>
        <taxon>Bacteria</taxon>
        <taxon>Pseudomonadati</taxon>
        <taxon>Pseudomonadota</taxon>
        <taxon>Alphaproteobacteria</taxon>
        <taxon>Hyphomicrobiales</taxon>
        <taxon>Aurantimonadaceae</taxon>
        <taxon>Martelella</taxon>
    </lineage>
</organism>
<evidence type="ECO:0000256" key="2">
    <source>
        <dbReference type="ARBA" id="ARBA00022801"/>
    </source>
</evidence>
<sequence length="147" mass="16261">MTETPKPASSVIIRRKDTFLLVRRANPPARAMYAFPGGKAEAGETAEQAAIRELKEETGLTAENITLFSVYDLIDRNETGAVTSFYRLSVFLAEVDDRAIAKEADDADDLGWFTLADIARLNVPSSVRECAEALDRERRDTVAKEAH</sequence>
<dbReference type="PROSITE" id="PS51462">
    <property type="entry name" value="NUDIX"/>
    <property type="match status" value="1"/>
</dbReference>
<dbReference type="PANTHER" id="PTHR43736">
    <property type="entry name" value="ADP-RIBOSE PYROPHOSPHATASE"/>
    <property type="match status" value="1"/>
</dbReference>
<dbReference type="STRING" id="1122214.Mame_02638"/>
<dbReference type="PANTHER" id="PTHR43736:SF1">
    <property type="entry name" value="DIHYDRONEOPTERIN TRIPHOSPHATE DIPHOSPHATASE"/>
    <property type="match status" value="1"/>
</dbReference>
<protein>
    <submittedName>
        <fullName evidence="5">8-oxo-dGTP diphosphatase</fullName>
        <ecNumber evidence="5">3.6.1.55</ecNumber>
    </submittedName>
</protein>
<dbReference type="RefSeq" id="WP_026173765.1">
    <property type="nucleotide sequence ID" value="NZ_AQWH01000023.1"/>
</dbReference>
<dbReference type="Gene3D" id="3.90.79.10">
    <property type="entry name" value="Nucleoside Triphosphate Pyrophosphohydrolase"/>
    <property type="match status" value="1"/>
</dbReference>
<gene>
    <name evidence="5" type="primary">mutT_1</name>
    <name evidence="5" type="ORF">Mame_02638</name>
</gene>
<dbReference type="KEGG" id="mmed:Mame_02638"/>
<dbReference type="SUPFAM" id="SSF55811">
    <property type="entry name" value="Nudix"/>
    <property type="match status" value="1"/>
</dbReference>
<dbReference type="InterPro" id="IPR020476">
    <property type="entry name" value="Nudix_hydrolase"/>
</dbReference>
<evidence type="ECO:0000313" key="5">
    <source>
        <dbReference type="EMBL" id="AQZ51964.1"/>
    </source>
</evidence>
<dbReference type="GO" id="GO:0035539">
    <property type="term" value="F:8-oxo-7,8-dihydrodeoxyguanosine triphosphate pyrophosphatase activity"/>
    <property type="evidence" value="ECO:0007669"/>
    <property type="project" value="UniProtKB-EC"/>
</dbReference>
<evidence type="ECO:0000259" key="4">
    <source>
        <dbReference type="PROSITE" id="PS51462"/>
    </source>
</evidence>
<dbReference type="Pfam" id="PF00293">
    <property type="entry name" value="NUDIX"/>
    <property type="match status" value="1"/>
</dbReference>
<feature type="domain" description="Nudix hydrolase" evidence="4">
    <location>
        <begin position="4"/>
        <end position="135"/>
    </location>
</feature>
<dbReference type="eggNOG" id="COG1051">
    <property type="taxonomic scope" value="Bacteria"/>
</dbReference>
<evidence type="ECO:0000313" key="6">
    <source>
        <dbReference type="Proteomes" id="UP000191135"/>
    </source>
</evidence>
<evidence type="ECO:0000256" key="1">
    <source>
        <dbReference type="ARBA" id="ARBA00001946"/>
    </source>
</evidence>
<dbReference type="AlphaFoldDB" id="A0A1U9Z2S5"/>
<comment type="cofactor">
    <cofactor evidence="1">
        <name>Mg(2+)</name>
        <dbReference type="ChEBI" id="CHEBI:18420"/>
    </cofactor>
</comment>
<proteinExistence type="inferred from homology"/>
<dbReference type="CDD" id="cd04673">
    <property type="entry name" value="NUDIX_ADPRase"/>
    <property type="match status" value="1"/>
</dbReference>
<evidence type="ECO:0000256" key="3">
    <source>
        <dbReference type="RuleBase" id="RU003476"/>
    </source>
</evidence>
<dbReference type="InterPro" id="IPR015797">
    <property type="entry name" value="NUDIX_hydrolase-like_dom_sf"/>
</dbReference>
<keyword evidence="6" id="KW-1185">Reference proteome</keyword>
<dbReference type="OrthoDB" id="9761969at2"/>
<keyword evidence="2 3" id="KW-0378">Hydrolase</keyword>
<name>A0A1U9Z2S5_9HYPH</name>
<comment type="similarity">
    <text evidence="3">Belongs to the Nudix hydrolase family.</text>
</comment>
<dbReference type="EMBL" id="CP020330">
    <property type="protein sequence ID" value="AQZ51964.1"/>
    <property type="molecule type" value="Genomic_DNA"/>
</dbReference>
<reference evidence="5 6" key="1">
    <citation type="submission" date="2017-03" db="EMBL/GenBank/DDBJ databases">
        <title>Foreign affairs: Plasmid Transfer between Roseobacters and Rhizobia.</title>
        <authorList>
            <person name="Bartling P."/>
            <person name="Bunk B."/>
            <person name="Overmann J."/>
            <person name="Brinkmann H."/>
            <person name="Petersen J."/>
        </authorList>
    </citation>
    <scope>NUCLEOTIDE SEQUENCE [LARGE SCALE GENOMIC DNA]</scope>
    <source>
        <strain evidence="5 6">MACL11</strain>
    </source>
</reference>
<accession>A0A1U9Z2S5</accession>
<dbReference type="InterPro" id="IPR020084">
    <property type="entry name" value="NUDIX_hydrolase_CS"/>
</dbReference>
<dbReference type="EC" id="3.6.1.55" evidence="5"/>
<dbReference type="PROSITE" id="PS00893">
    <property type="entry name" value="NUDIX_BOX"/>
    <property type="match status" value="1"/>
</dbReference>
<dbReference type="InterPro" id="IPR000086">
    <property type="entry name" value="NUDIX_hydrolase_dom"/>
</dbReference>